<gene>
    <name evidence="1" type="ORF">LA66_05020</name>
</gene>
<protein>
    <submittedName>
        <fullName evidence="1">Uncharacterized protein</fullName>
    </submittedName>
</protein>
<comment type="caution">
    <text evidence="1">The sequence shown here is derived from an EMBL/GenBank/DDBJ whole genome shotgun (WGS) entry which is preliminary data.</text>
</comment>
<evidence type="ECO:0000313" key="2">
    <source>
        <dbReference type="Proteomes" id="UP000030826"/>
    </source>
</evidence>
<name>A0A0B1QAX0_9HYPH</name>
<dbReference type="EMBL" id="JRFJ01000001">
    <property type="protein sequence ID" value="KHJ55980.1"/>
    <property type="molecule type" value="Genomic_DNA"/>
</dbReference>
<dbReference type="AlphaFoldDB" id="A0A0B1QAX0"/>
<organism evidence="1 2">
    <name type="scientific">Aureimonas altamirensis</name>
    <dbReference type="NCBI Taxonomy" id="370622"/>
    <lineage>
        <taxon>Bacteria</taxon>
        <taxon>Pseudomonadati</taxon>
        <taxon>Pseudomonadota</taxon>
        <taxon>Alphaproteobacteria</taxon>
        <taxon>Hyphomicrobiales</taxon>
        <taxon>Aurantimonadaceae</taxon>
        <taxon>Aureimonas</taxon>
    </lineage>
</organism>
<sequence length="60" mass="6656">MPPLILLGLLGAAAYLGVQQMKKEATRVSARNRRAEMEARNKAQGTLVRGDDGVYRLERD</sequence>
<dbReference type="STRING" id="370622.LA66_05020"/>
<dbReference type="Proteomes" id="UP000030826">
    <property type="component" value="Unassembled WGS sequence"/>
</dbReference>
<dbReference type="RefSeq" id="WP_039190855.1">
    <property type="nucleotide sequence ID" value="NZ_BBWQ01000010.1"/>
</dbReference>
<reference evidence="1 2" key="1">
    <citation type="submission" date="2014-09" db="EMBL/GenBank/DDBJ databases">
        <title>Isolation and characterization of Aurantimonas altamirensis ON-56566 from clinical sample following a dog bite.</title>
        <authorList>
            <person name="Eshaghi A."/>
            <person name="Li A."/>
            <person name="Shahinas D."/>
            <person name="Bahn P."/>
            <person name="Kus J.V."/>
            <person name="Patel S.N."/>
        </authorList>
    </citation>
    <scope>NUCLEOTIDE SEQUENCE [LARGE SCALE GENOMIC DNA]</scope>
    <source>
        <strain evidence="1 2">ON-56566</strain>
    </source>
</reference>
<accession>A0A0B1QAX0</accession>
<proteinExistence type="predicted"/>
<evidence type="ECO:0000313" key="1">
    <source>
        <dbReference type="EMBL" id="KHJ55980.1"/>
    </source>
</evidence>